<evidence type="ECO:0000313" key="1">
    <source>
        <dbReference type="EMBL" id="WTS17673.1"/>
    </source>
</evidence>
<dbReference type="EMBL" id="CP108195">
    <property type="protein sequence ID" value="WTS17673.1"/>
    <property type="molecule type" value="Genomic_DNA"/>
</dbReference>
<accession>A0AAU1UKB7</accession>
<dbReference type="Pfam" id="PF04978">
    <property type="entry name" value="MST"/>
    <property type="match status" value="1"/>
</dbReference>
<dbReference type="SUPFAM" id="SSF109854">
    <property type="entry name" value="DinB/YfiT-like putative metalloenzymes"/>
    <property type="match status" value="1"/>
</dbReference>
<proteinExistence type="predicted"/>
<sequence>MSAIERPMPPLNADERITLESWLDFHRTTLAMKCEGLDDEQAAVAPVPPSGFTLIGLVQHMAEVERNWFRRVFAGEQAPPIYDPKADPSAPDGGFALAEGATLGDALATWHTETARSRELCAERALTDTGCFMEQPVSLRWIYVHMIEEYARHNGHADLLRERIDGTTGV</sequence>
<name>A0AAU1UKB7_9ACTN</name>
<gene>
    <name evidence="1" type="ORF">OHU69_45600</name>
</gene>
<dbReference type="InterPro" id="IPR034660">
    <property type="entry name" value="DinB/YfiT-like"/>
</dbReference>
<reference evidence="1" key="1">
    <citation type="submission" date="2022-10" db="EMBL/GenBank/DDBJ databases">
        <title>The complete genomes of actinobacterial strains from the NBC collection.</title>
        <authorList>
            <person name="Joergensen T.S."/>
            <person name="Alvarez Arevalo M."/>
            <person name="Sterndorff E.B."/>
            <person name="Faurdal D."/>
            <person name="Vuksanovic O."/>
            <person name="Mourched A.-S."/>
            <person name="Charusanti P."/>
            <person name="Shaw S."/>
            <person name="Blin K."/>
            <person name="Weber T."/>
        </authorList>
    </citation>
    <scope>NUCLEOTIDE SEQUENCE</scope>
    <source>
        <strain evidence="1">NBC_00119</strain>
    </source>
</reference>
<dbReference type="InterPro" id="IPR007061">
    <property type="entry name" value="MST-like"/>
</dbReference>
<protein>
    <submittedName>
        <fullName evidence="1">DinB family protein</fullName>
    </submittedName>
</protein>
<dbReference type="Gene3D" id="1.20.120.450">
    <property type="entry name" value="dinb family like domain"/>
    <property type="match status" value="1"/>
</dbReference>
<organism evidence="1">
    <name type="scientific">Streptomyces sp. NBC_00119</name>
    <dbReference type="NCBI Taxonomy" id="2975659"/>
    <lineage>
        <taxon>Bacteria</taxon>
        <taxon>Bacillati</taxon>
        <taxon>Actinomycetota</taxon>
        <taxon>Actinomycetes</taxon>
        <taxon>Kitasatosporales</taxon>
        <taxon>Streptomycetaceae</taxon>
        <taxon>Streptomyces</taxon>
    </lineage>
</organism>
<dbReference type="AlphaFoldDB" id="A0AAU1UKB7"/>